<dbReference type="OrthoDB" id="102964at2"/>
<keyword evidence="1" id="KW-0732">Signal</keyword>
<sequence length="244" mass="24502">MRKLLATTTLAALTLAGAASAQTAAAPAAPAADPAAPAVTATGAPTTATAATDLNLRSAPQSTASILGVIANGDEVSVAGCLESANWCQVTYKDQQGWAYGDYLTAQVGNEPQPLYPNRQAVGVTVIETPATIPAEAPNTAVGAASGAAMGAVVGGPVGALVGAAIGGATGNAATPEPPPEVRTYITANPQQPVVLDGEVVVGAGIPESVTLYEVPGQPDYRYVVVNDLPVLVNQDRRIVYVYR</sequence>
<dbReference type="SMART" id="SM00287">
    <property type="entry name" value="SH3b"/>
    <property type="match status" value="1"/>
</dbReference>
<keyword evidence="4" id="KW-1185">Reference proteome</keyword>
<dbReference type="Pfam" id="PF08239">
    <property type="entry name" value="SH3_3"/>
    <property type="match status" value="1"/>
</dbReference>
<evidence type="ECO:0000313" key="3">
    <source>
        <dbReference type="EMBL" id="SDK91665.1"/>
    </source>
</evidence>
<evidence type="ECO:0000313" key="4">
    <source>
        <dbReference type="Proteomes" id="UP000199555"/>
    </source>
</evidence>
<feature type="domain" description="SH3b" evidence="2">
    <location>
        <begin position="45"/>
        <end position="107"/>
    </location>
</feature>
<evidence type="ECO:0000259" key="2">
    <source>
        <dbReference type="SMART" id="SM00287"/>
    </source>
</evidence>
<dbReference type="Pfam" id="PF06823">
    <property type="entry name" value="DUF1236"/>
    <property type="match status" value="1"/>
</dbReference>
<dbReference type="InterPro" id="IPR009642">
    <property type="entry name" value="DUF1236"/>
</dbReference>
<dbReference type="AlphaFoldDB" id="A0A1G9FTJ9"/>
<feature type="signal peptide" evidence="1">
    <location>
        <begin position="1"/>
        <end position="21"/>
    </location>
</feature>
<reference evidence="4" key="1">
    <citation type="submission" date="2016-10" db="EMBL/GenBank/DDBJ databases">
        <authorList>
            <person name="Varghese N."/>
            <person name="Submissions S."/>
        </authorList>
    </citation>
    <scope>NUCLEOTIDE SEQUENCE [LARGE SCALE GENOMIC DNA]</scope>
    <source>
        <strain evidence="4">CGMCC 1.7655</strain>
    </source>
</reference>
<proteinExistence type="predicted"/>
<dbReference type="RefSeq" id="WP_090753836.1">
    <property type="nucleotide sequence ID" value="NZ_FNGE01000004.1"/>
</dbReference>
<accession>A0A1G9FTJ9</accession>
<evidence type="ECO:0000256" key="1">
    <source>
        <dbReference type="SAM" id="SignalP"/>
    </source>
</evidence>
<protein>
    <submittedName>
        <fullName evidence="3">SH3 domain-containing protein</fullName>
    </submittedName>
</protein>
<name>A0A1G9FTJ9_9RHOB</name>
<dbReference type="EMBL" id="FNGE01000004">
    <property type="protein sequence ID" value="SDK91665.1"/>
    <property type="molecule type" value="Genomic_DNA"/>
</dbReference>
<dbReference type="Proteomes" id="UP000199555">
    <property type="component" value="Unassembled WGS sequence"/>
</dbReference>
<dbReference type="STRING" id="525640.SAMN04487971_10486"/>
<gene>
    <name evidence="3" type="ORF">SAMN04487971_10486</name>
</gene>
<feature type="chain" id="PRO_5011730233" evidence="1">
    <location>
        <begin position="22"/>
        <end position="244"/>
    </location>
</feature>
<dbReference type="Gene3D" id="2.30.30.40">
    <property type="entry name" value="SH3 Domains"/>
    <property type="match status" value="1"/>
</dbReference>
<dbReference type="InterPro" id="IPR003646">
    <property type="entry name" value="SH3-like_bac-type"/>
</dbReference>
<organism evidence="3 4">
    <name type="scientific">Paracoccus chinensis</name>
    <dbReference type="NCBI Taxonomy" id="525640"/>
    <lineage>
        <taxon>Bacteria</taxon>
        <taxon>Pseudomonadati</taxon>
        <taxon>Pseudomonadota</taxon>
        <taxon>Alphaproteobacteria</taxon>
        <taxon>Rhodobacterales</taxon>
        <taxon>Paracoccaceae</taxon>
        <taxon>Paracoccus</taxon>
    </lineage>
</organism>